<dbReference type="EMBL" id="BART01031297">
    <property type="protein sequence ID" value="GAH12835.1"/>
    <property type="molecule type" value="Genomic_DNA"/>
</dbReference>
<protein>
    <submittedName>
        <fullName evidence="1">Uncharacterized protein</fullName>
    </submittedName>
</protein>
<evidence type="ECO:0000313" key="1">
    <source>
        <dbReference type="EMBL" id="GAH12835.1"/>
    </source>
</evidence>
<accession>X1DX89</accession>
<reference evidence="1" key="1">
    <citation type="journal article" date="2014" name="Front. Microbiol.">
        <title>High frequency of phylogenetically diverse reductive dehalogenase-homologous genes in deep subseafloor sedimentary metagenomes.</title>
        <authorList>
            <person name="Kawai M."/>
            <person name="Futagami T."/>
            <person name="Toyoda A."/>
            <person name="Takaki Y."/>
            <person name="Nishi S."/>
            <person name="Hori S."/>
            <person name="Arai W."/>
            <person name="Tsubouchi T."/>
            <person name="Morono Y."/>
            <person name="Uchiyama I."/>
            <person name="Ito T."/>
            <person name="Fujiyama A."/>
            <person name="Inagaki F."/>
            <person name="Takami H."/>
        </authorList>
    </citation>
    <scope>NUCLEOTIDE SEQUENCE</scope>
    <source>
        <strain evidence="1">Expedition CK06-06</strain>
    </source>
</reference>
<gene>
    <name evidence="1" type="ORF">S01H4_54391</name>
</gene>
<organism evidence="1">
    <name type="scientific">marine sediment metagenome</name>
    <dbReference type="NCBI Taxonomy" id="412755"/>
    <lineage>
        <taxon>unclassified sequences</taxon>
        <taxon>metagenomes</taxon>
        <taxon>ecological metagenomes</taxon>
    </lineage>
</organism>
<sequence length="56" mass="6282">MKVKQIILSISGLTWKFRTARDVDIEMLSVDLDGLGVALLNAVEWELVKLEIPKGE</sequence>
<name>X1DX89_9ZZZZ</name>
<comment type="caution">
    <text evidence="1">The sequence shown here is derived from an EMBL/GenBank/DDBJ whole genome shotgun (WGS) entry which is preliminary data.</text>
</comment>
<proteinExistence type="predicted"/>
<dbReference type="AlphaFoldDB" id="X1DX89"/>